<dbReference type="GO" id="GO:0048011">
    <property type="term" value="P:neurotrophin TRK receptor signaling pathway"/>
    <property type="evidence" value="ECO:0007669"/>
    <property type="project" value="InterPro"/>
</dbReference>
<evidence type="ECO:0000259" key="2">
    <source>
        <dbReference type="Pfam" id="PF22911"/>
    </source>
</evidence>
<keyword evidence="4" id="KW-1185">Reference proteome</keyword>
<dbReference type="GO" id="GO:0005737">
    <property type="term" value="C:cytoplasm"/>
    <property type="evidence" value="ECO:0007669"/>
    <property type="project" value="TreeGrafter"/>
</dbReference>
<feature type="region of interest" description="Disordered" evidence="1">
    <location>
        <begin position="258"/>
        <end position="279"/>
    </location>
</feature>
<feature type="non-terminal residue" evidence="3">
    <location>
        <position position="1"/>
    </location>
</feature>
<proteinExistence type="predicted"/>
<name>V8P3J9_OPHHA</name>
<dbReference type="PANTHER" id="PTHR21844:SF2">
    <property type="entry name" value="PROLINE-RICH AKT1 SUBSTRATE 1"/>
    <property type="match status" value="1"/>
</dbReference>
<evidence type="ECO:0000313" key="3">
    <source>
        <dbReference type="EMBL" id="ETE68546.1"/>
    </source>
</evidence>
<organism evidence="3 4">
    <name type="scientific">Ophiophagus hannah</name>
    <name type="common">King cobra</name>
    <name type="synonym">Naja hannah</name>
    <dbReference type="NCBI Taxonomy" id="8665"/>
    <lineage>
        <taxon>Eukaryota</taxon>
        <taxon>Metazoa</taxon>
        <taxon>Chordata</taxon>
        <taxon>Craniata</taxon>
        <taxon>Vertebrata</taxon>
        <taxon>Euteleostomi</taxon>
        <taxon>Lepidosauria</taxon>
        <taxon>Squamata</taxon>
        <taxon>Bifurcata</taxon>
        <taxon>Unidentata</taxon>
        <taxon>Episquamata</taxon>
        <taxon>Toxicofera</taxon>
        <taxon>Serpentes</taxon>
        <taxon>Colubroidea</taxon>
        <taxon>Elapidae</taxon>
        <taxon>Elapinae</taxon>
        <taxon>Ophiophagus</taxon>
    </lineage>
</organism>
<accession>V8P3J9</accession>
<dbReference type="Pfam" id="PF22911">
    <property type="entry name" value="PRAS_NT"/>
    <property type="match status" value="1"/>
</dbReference>
<feature type="domain" description="Proline-rich AKT1 substrate 1 N-terminal" evidence="2">
    <location>
        <begin position="8"/>
        <end position="73"/>
    </location>
</feature>
<comment type="caution">
    <text evidence="3">The sequence shown here is derived from an EMBL/GenBank/DDBJ whole genome shotgun (WGS) entry which is preliminary data.</text>
</comment>
<sequence>MTDMADNHKENWVALVAAAEQYRRQTGNEIVLLTAFRAPPPGNYNYAQHGSGALADAVQSYLEDIAVVHKTTAFTYAARPPSNPHPPLPQGSYSQSYPPTYAPDEPAPHRTPTSQGGLPQASGGQEHEDEDDEGDRNTLTELEQPSGREPPSDTTGRSDLKVSDVVSSLSKTNLSIVNTCLEICKIISREAFPHADGLFVMDEDSPSQDYEPFFDSDVESTDDGSLSEEAPGQTAPPPPSHQYAKSLPVSVPIWGFKEQHQEIRSSDEENSKHSSPDLEKIAASMRALVLRVSDGTEMFGDLPRPRLNTSDFQKLHRKY</sequence>
<protein>
    <submittedName>
        <fullName evidence="3">Proline-rich AKT1 substrate 1</fullName>
    </submittedName>
</protein>
<feature type="region of interest" description="Disordered" evidence="1">
    <location>
        <begin position="203"/>
        <end position="245"/>
    </location>
</feature>
<dbReference type="OrthoDB" id="9992964at2759"/>
<dbReference type="InterPro" id="IPR055192">
    <property type="entry name" value="PRAS_NT"/>
</dbReference>
<evidence type="ECO:0000256" key="1">
    <source>
        <dbReference type="SAM" id="MobiDB-lite"/>
    </source>
</evidence>
<feature type="region of interest" description="Disordered" evidence="1">
    <location>
        <begin position="77"/>
        <end position="160"/>
    </location>
</feature>
<dbReference type="GO" id="GO:0032007">
    <property type="term" value="P:negative regulation of TOR signaling"/>
    <property type="evidence" value="ECO:0007669"/>
    <property type="project" value="InterPro"/>
</dbReference>
<dbReference type="Pfam" id="PF15798">
    <property type="entry name" value="PRAS"/>
    <property type="match status" value="1"/>
</dbReference>
<evidence type="ECO:0000313" key="4">
    <source>
        <dbReference type="Proteomes" id="UP000018936"/>
    </source>
</evidence>
<dbReference type="EMBL" id="AZIM01000991">
    <property type="protein sequence ID" value="ETE68546.1"/>
    <property type="molecule type" value="Genomic_DNA"/>
</dbReference>
<dbReference type="Proteomes" id="UP000018936">
    <property type="component" value="Unassembled WGS sequence"/>
</dbReference>
<dbReference type="AlphaFoldDB" id="V8P3J9"/>
<reference evidence="3 4" key="1">
    <citation type="journal article" date="2013" name="Proc. Natl. Acad. Sci. U.S.A.">
        <title>The king cobra genome reveals dynamic gene evolution and adaptation in the snake venom system.</title>
        <authorList>
            <person name="Vonk F.J."/>
            <person name="Casewell N.R."/>
            <person name="Henkel C.V."/>
            <person name="Heimberg A.M."/>
            <person name="Jansen H.J."/>
            <person name="McCleary R.J."/>
            <person name="Kerkkamp H.M."/>
            <person name="Vos R.A."/>
            <person name="Guerreiro I."/>
            <person name="Calvete J.J."/>
            <person name="Wuster W."/>
            <person name="Woods A.E."/>
            <person name="Logan J.M."/>
            <person name="Harrison R.A."/>
            <person name="Castoe T.A."/>
            <person name="de Koning A.P."/>
            <person name="Pollock D.D."/>
            <person name="Yandell M."/>
            <person name="Calderon D."/>
            <person name="Renjifo C."/>
            <person name="Currier R.B."/>
            <person name="Salgado D."/>
            <person name="Pla D."/>
            <person name="Sanz L."/>
            <person name="Hyder A.S."/>
            <person name="Ribeiro J.M."/>
            <person name="Arntzen J.W."/>
            <person name="van den Thillart G.E."/>
            <person name="Boetzer M."/>
            <person name="Pirovano W."/>
            <person name="Dirks R.P."/>
            <person name="Spaink H.P."/>
            <person name="Duboule D."/>
            <person name="McGlinn E."/>
            <person name="Kini R.M."/>
            <person name="Richardson M.K."/>
        </authorList>
    </citation>
    <scope>NUCLEOTIDE SEQUENCE</scope>
    <source>
        <tissue evidence="3">Blood</tissue>
    </source>
</reference>
<dbReference type="PANTHER" id="PTHR21844">
    <property type="entry name" value="AKT1 SUBSTRATE 1 PROTEIN"/>
    <property type="match status" value="1"/>
</dbReference>
<gene>
    <name evidence="3" type="primary">Akt1s1</name>
    <name evidence="3" type="ORF">L345_05640</name>
</gene>
<dbReference type="InterPro" id="IPR026682">
    <property type="entry name" value="AKT1S1"/>
</dbReference>
<feature type="compositionally biased region" description="Acidic residues" evidence="1">
    <location>
        <begin position="203"/>
        <end position="226"/>
    </location>
</feature>